<dbReference type="InterPro" id="IPR033060">
    <property type="entry name" value="INTS7"/>
</dbReference>
<sequence>MSGMSLSYKNSGITSDSSYGEQEQDANSALLELDKGLRSQKPGEQCEAIVRFPKLFEKYPFPILINSASLKLADVFRTGTNFQRLNILKVMQQSQKHLDKILNVDEFLRRIFSVIHSNDPVARAITLRTMGSIASIISDRKNAHHSVINSLDSHDAVEVEAAIFVASCFADRSKQFATSVCQKLAEMIQGLATPVDMKLKLIPVFQHMHHDATTSARVRELCKEMLPNYPARDMVTVTLHTLSMLAAKSLIDIPQQVELLLVYLEKDPRRLVKITALQDLRLLVKRAPHMWTVQQIQCLCSFTMNTPLDGLRMGALLVLTSLSKTIALSTFNQIQGSALHHICSEFCYHINPSIASRATELLTDLALWTLKETSDDTLPIILEACTALEALVLVSAMSDDKKNKEALKVCLLSVVKLSEASSSAAEKFLNLLSSLLNSAPVSSALLLCDCLAAVSSYNNESLQSIFSEIQTTLKQATESGQHGFAVTLCTLVFQATAAYELPGDCQETIMALTNVTNHWQAYKVARQATRYGHHEVAAGIFKSLFVKVSSEQFLFWLTSLHEFCIGETSLRRVEDDIPTMMQCITQAAVHYHRGLSSLRAAGTPTHPLHFQCDFIKLRVQQLEACAHLLKACCSFRTNPPPAIAVNIAMTTGQEIQRCGRVVGQLQQCASEFENLHTSYGHLSQASFDADPVSLGSLQLLQHCCLIVSQALRVILQSKNSRGYLSDSLSWLSQKVPTHSWQLYEACQDILQDLQKTLEGTVSELPIAYQHMDFLERTVLSLIQVPLCFPRYFYQSLQATSIKLAISPQPRSVTEPVSITHDTHLTLKIEGVIQHGKHPGLFRKIHSIQLDVHSVMQTRGQALGDMKLSENPSNSMTQVTEPHNDYFSAHFLLTFPVPGIHTICIEAAVIDEQGNTWKTGPRSNLVVESYDEAYRIQQQYVRAQQRNIAHSSSTSSFVAQLSQTSS</sequence>
<comment type="subcellular location">
    <subcellularLocation>
        <location evidence="2">Cytoplasm</location>
    </subcellularLocation>
    <subcellularLocation>
        <location evidence="1">Nucleus</location>
    </subcellularLocation>
</comment>
<evidence type="ECO:0000256" key="1">
    <source>
        <dbReference type="ARBA" id="ARBA00004123"/>
    </source>
</evidence>
<dbReference type="Pfam" id="PF22965">
    <property type="entry name" value="INTS7_C"/>
    <property type="match status" value="1"/>
</dbReference>
<evidence type="ECO:0000259" key="10">
    <source>
        <dbReference type="Pfam" id="PF24437"/>
    </source>
</evidence>
<evidence type="ECO:0000256" key="5">
    <source>
        <dbReference type="ARBA" id="ARBA00022490"/>
    </source>
</evidence>
<evidence type="ECO:0000259" key="8">
    <source>
        <dbReference type="Pfam" id="PF22965"/>
    </source>
</evidence>
<dbReference type="KEGG" id="lak:106157048"/>
<reference evidence="12" key="1">
    <citation type="submission" date="2025-08" db="UniProtKB">
        <authorList>
            <consortium name="RefSeq"/>
        </authorList>
    </citation>
    <scope>IDENTIFICATION</scope>
    <source>
        <tissue evidence="12">Gonads</tissue>
    </source>
</reference>
<dbReference type="InterPro" id="IPR056517">
    <property type="entry name" value="INTS7_HB"/>
</dbReference>
<gene>
    <name evidence="12" type="primary">LOC106157048</name>
</gene>
<evidence type="ECO:0000313" key="12">
    <source>
        <dbReference type="RefSeq" id="XP_013387991.1"/>
    </source>
</evidence>
<keyword evidence="11" id="KW-1185">Reference proteome</keyword>
<dbReference type="InterPro" id="IPR056516">
    <property type="entry name" value="INTS7_N"/>
</dbReference>
<evidence type="ECO:0000259" key="9">
    <source>
        <dbReference type="Pfam" id="PF24436"/>
    </source>
</evidence>
<dbReference type="SUPFAM" id="SSF48371">
    <property type="entry name" value="ARM repeat"/>
    <property type="match status" value="1"/>
</dbReference>
<evidence type="ECO:0000256" key="3">
    <source>
        <dbReference type="ARBA" id="ARBA00008565"/>
    </source>
</evidence>
<dbReference type="FunCoup" id="A0A1S3HR18">
    <property type="interactions" value="1677"/>
</dbReference>
<dbReference type="STRING" id="7574.A0A1S3HR18"/>
<feature type="domain" description="Integrator complex subunit 7 helical bundle" evidence="10">
    <location>
        <begin position="534"/>
        <end position="713"/>
    </location>
</feature>
<keyword evidence="5" id="KW-0963">Cytoplasm</keyword>
<accession>A0A1S3HR18</accession>
<dbReference type="Pfam" id="PF24436">
    <property type="entry name" value="INTS7_N"/>
    <property type="match status" value="1"/>
</dbReference>
<protein>
    <recommendedName>
        <fullName evidence="4">Integrator complex subunit 7</fullName>
    </recommendedName>
</protein>
<proteinExistence type="inferred from homology"/>
<dbReference type="InterPro" id="IPR016024">
    <property type="entry name" value="ARM-type_fold"/>
</dbReference>
<evidence type="ECO:0000313" key="11">
    <source>
        <dbReference type="Proteomes" id="UP000085678"/>
    </source>
</evidence>
<evidence type="ECO:0000256" key="6">
    <source>
        <dbReference type="ARBA" id="ARBA00023242"/>
    </source>
</evidence>
<evidence type="ECO:0000256" key="4">
    <source>
        <dbReference type="ARBA" id="ARBA00015336"/>
    </source>
</evidence>
<dbReference type="GO" id="GO:0005737">
    <property type="term" value="C:cytoplasm"/>
    <property type="evidence" value="ECO:0007669"/>
    <property type="project" value="UniProtKB-SubCell"/>
</dbReference>
<feature type="domain" description="Integrator complex subunit 7 C-terminal" evidence="8">
    <location>
        <begin position="802"/>
        <end position="916"/>
    </location>
</feature>
<dbReference type="InterPro" id="IPR054519">
    <property type="entry name" value="INTS7_C"/>
</dbReference>
<feature type="domain" description="Integrator complex subunit 7 N-terminal" evidence="9">
    <location>
        <begin position="30"/>
        <end position="533"/>
    </location>
</feature>
<dbReference type="Pfam" id="PF24437">
    <property type="entry name" value="INTS7_HB"/>
    <property type="match status" value="1"/>
</dbReference>
<dbReference type="GO" id="GO:0032039">
    <property type="term" value="C:integrator complex"/>
    <property type="evidence" value="ECO:0007669"/>
    <property type="project" value="InterPro"/>
</dbReference>
<organism evidence="11 12">
    <name type="scientific">Lingula anatina</name>
    <name type="common">Brachiopod</name>
    <name type="synonym">Lingula unguis</name>
    <dbReference type="NCBI Taxonomy" id="7574"/>
    <lineage>
        <taxon>Eukaryota</taxon>
        <taxon>Metazoa</taxon>
        <taxon>Spiralia</taxon>
        <taxon>Lophotrochozoa</taxon>
        <taxon>Brachiopoda</taxon>
        <taxon>Linguliformea</taxon>
        <taxon>Lingulata</taxon>
        <taxon>Lingulida</taxon>
        <taxon>Linguloidea</taxon>
        <taxon>Lingulidae</taxon>
        <taxon>Lingula</taxon>
    </lineage>
</organism>
<keyword evidence="6" id="KW-0539">Nucleus</keyword>
<dbReference type="OrthoDB" id="1921953at2759"/>
<evidence type="ECO:0000256" key="7">
    <source>
        <dbReference type="SAM" id="MobiDB-lite"/>
    </source>
</evidence>
<dbReference type="GeneID" id="106157048"/>
<comment type="similarity">
    <text evidence="3">Belongs to the Integrator subunit 7 family.</text>
</comment>
<evidence type="ECO:0000256" key="2">
    <source>
        <dbReference type="ARBA" id="ARBA00004496"/>
    </source>
</evidence>
<dbReference type="GO" id="GO:0034472">
    <property type="term" value="P:snRNA 3'-end processing"/>
    <property type="evidence" value="ECO:0007669"/>
    <property type="project" value="TreeGrafter"/>
</dbReference>
<dbReference type="PANTHER" id="PTHR13322:SF2">
    <property type="entry name" value="INTEGRATOR COMPLEX SUBUNIT 7"/>
    <property type="match status" value="1"/>
</dbReference>
<dbReference type="PANTHER" id="PTHR13322">
    <property type="entry name" value="C1ORF73 PROTEIN"/>
    <property type="match status" value="1"/>
</dbReference>
<dbReference type="RefSeq" id="XP_013387991.1">
    <property type="nucleotide sequence ID" value="XM_013532537.1"/>
</dbReference>
<dbReference type="AlphaFoldDB" id="A0A1S3HR18"/>
<name>A0A1S3HR18_LINAN</name>
<dbReference type="Proteomes" id="UP000085678">
    <property type="component" value="Unplaced"/>
</dbReference>
<feature type="region of interest" description="Disordered" evidence="7">
    <location>
        <begin position="1"/>
        <end position="22"/>
    </location>
</feature>
<dbReference type="InParanoid" id="A0A1S3HR18"/>